<dbReference type="SUPFAM" id="SSF51294">
    <property type="entry name" value="Hedgehog/intein (Hint) domain"/>
    <property type="match status" value="1"/>
</dbReference>
<dbReference type="Pfam" id="PF14528">
    <property type="entry name" value="LAGLIDADG_3"/>
    <property type="match status" value="1"/>
</dbReference>
<dbReference type="InterPro" id="IPR004042">
    <property type="entry name" value="Intein_endonuc_central"/>
</dbReference>
<dbReference type="NCBIfam" id="TIGR01630">
    <property type="entry name" value="psiM2_ORF9"/>
    <property type="match status" value="1"/>
</dbReference>
<dbReference type="EMBL" id="JBHUKR010000022">
    <property type="protein sequence ID" value="MFD2421660.1"/>
    <property type="molecule type" value="Genomic_DNA"/>
</dbReference>
<evidence type="ECO:0000313" key="3">
    <source>
        <dbReference type="EMBL" id="MFD2421660.1"/>
    </source>
</evidence>
<organism evidence="3 4">
    <name type="scientific">Amycolatopsis pigmentata</name>
    <dbReference type="NCBI Taxonomy" id="450801"/>
    <lineage>
        <taxon>Bacteria</taxon>
        <taxon>Bacillati</taxon>
        <taxon>Actinomycetota</taxon>
        <taxon>Actinomycetes</taxon>
        <taxon>Pseudonocardiales</taxon>
        <taxon>Pseudonocardiaceae</taxon>
        <taxon>Amycolatopsis</taxon>
    </lineage>
</organism>
<dbReference type="Pfam" id="PF17289">
    <property type="entry name" value="Terminase_6C"/>
    <property type="match status" value="1"/>
</dbReference>
<dbReference type="PROSITE" id="PS50819">
    <property type="entry name" value="INTEIN_ENDONUCLEASE"/>
    <property type="match status" value="1"/>
</dbReference>
<dbReference type="Gene3D" id="3.10.28.10">
    <property type="entry name" value="Homing endonucleases"/>
    <property type="match status" value="1"/>
</dbReference>
<proteinExistence type="predicted"/>
<keyword evidence="4" id="KW-1185">Reference proteome</keyword>
<accession>A0ABW5G4W3</accession>
<dbReference type="Proteomes" id="UP001597417">
    <property type="component" value="Unassembled WGS sequence"/>
</dbReference>
<dbReference type="Pfam" id="PF03237">
    <property type="entry name" value="Terminase_6N"/>
    <property type="match status" value="1"/>
</dbReference>
<dbReference type="InterPro" id="IPR006517">
    <property type="entry name" value="Phage_terminase_lsu-like_C"/>
</dbReference>
<gene>
    <name evidence="3" type="primary">terL</name>
    <name evidence="3" type="ORF">ACFSXZ_35545</name>
</gene>
<dbReference type="InterPro" id="IPR027434">
    <property type="entry name" value="Homing_endonucl"/>
</dbReference>
<dbReference type="InterPro" id="IPR006142">
    <property type="entry name" value="INTEIN"/>
</dbReference>
<reference evidence="4" key="1">
    <citation type="journal article" date="2019" name="Int. J. Syst. Evol. Microbiol.">
        <title>The Global Catalogue of Microorganisms (GCM) 10K type strain sequencing project: providing services to taxonomists for standard genome sequencing and annotation.</title>
        <authorList>
            <consortium name="The Broad Institute Genomics Platform"/>
            <consortium name="The Broad Institute Genome Sequencing Center for Infectious Disease"/>
            <person name="Wu L."/>
            <person name="Ma J."/>
        </authorList>
    </citation>
    <scope>NUCLEOTIDE SEQUENCE [LARGE SCALE GENOMIC DNA]</scope>
    <source>
        <strain evidence="4">CGMCC 4.7645</strain>
    </source>
</reference>
<keyword evidence="1" id="KW-1188">Viral release from host cell</keyword>
<dbReference type="RefSeq" id="WP_378270367.1">
    <property type="nucleotide sequence ID" value="NZ_JBHUKR010000022.1"/>
</dbReference>
<dbReference type="PRINTS" id="PR00379">
    <property type="entry name" value="INTEIN"/>
</dbReference>
<name>A0ABW5G4W3_9PSEU</name>
<sequence length="798" mass="87820">MDALTLAAQMLEESAEQAANPQSLGELATQLDAGTVQTPALDLLDEKLAAVASGDITRLIWSMPPQEGKALALDTPIATPAGWTTMGDLRVGDQVFDRHGKPCKVTWTSPTWRDRPCYVVRTGDGESIVADAEHEWVARLDRRRGERLCTTELLAGKRSKNAQIIGAPGLDLPEVDLPLDPYVLGAWLGDGHSKMAMITSADIEIVDRIRAAGVPCRKTKERYAWTLAPEGNGSKCSPVRKALNELGLIGNKHVPDAYMRGSTAQRLALLQGLVDTDGYVSPKGQVEFTSTRRRLAFDVQRLVYSLGAKATLSEGRATINGRDCGPKYRVKFYLADAAWLPRKAANCKDSSVARVRYVWAEPCESVPTRCIEVDSPDHTYLAGSSLLPTHNSERVSRRFPAWVLSQRPDTRIAIASYELGVARRWGRAIRNDIAEHPELGLKVRADTSAAHEWQLEGHKGGVYSVGIGGALTGRPVDLLLVDDPIKGRAEADSEVYREACWDWWTNVARTRLAPGAPVVLILTRWHEDDLAGRLIKTGDWEVVNVPAEAEGHDPLGRTPGQYLQSARGRDAEDWKAIRKDVGERVWGALYQGRPAPAEGALLKRSWWRYYHAPQWRTQADGSMKVSDEFDQVIQSWDMTFKDTKGTDYVIGQVWARRGPDVYLLDQVRDRMDFPTTCRQLLAMTAKWPQSHAKLVEDKANGSAVISQLSSIVGGLIAVTPKESKQARASAVSPYVESGNVYLPDPRLAPWIAGFVEECAAFPNGTHDDQVDGMSQALDRLLINASSAAAFLEALSARR</sequence>
<evidence type="ECO:0000256" key="1">
    <source>
        <dbReference type="ARBA" id="ARBA00022612"/>
    </source>
</evidence>
<dbReference type="InterPro" id="IPR004860">
    <property type="entry name" value="LAGLIDADG_dom"/>
</dbReference>
<comment type="caution">
    <text evidence="3">The sequence shown here is derived from an EMBL/GenBank/DDBJ whole genome shotgun (WGS) entry which is preliminary data.</text>
</comment>
<dbReference type="InterPro" id="IPR036844">
    <property type="entry name" value="Hint_dom_sf"/>
</dbReference>
<evidence type="ECO:0000313" key="4">
    <source>
        <dbReference type="Proteomes" id="UP001597417"/>
    </source>
</evidence>
<feature type="domain" description="DOD-type homing endonuclease" evidence="2">
    <location>
        <begin position="183"/>
        <end position="308"/>
    </location>
</feature>
<protein>
    <submittedName>
        <fullName evidence="3">Phage terminase large subunit</fullName>
    </submittedName>
</protein>
<dbReference type="SUPFAM" id="SSF55608">
    <property type="entry name" value="Homing endonucleases"/>
    <property type="match status" value="1"/>
</dbReference>
<evidence type="ECO:0000259" key="2">
    <source>
        <dbReference type="PROSITE" id="PS50819"/>
    </source>
</evidence>
<dbReference type="InterPro" id="IPR035421">
    <property type="entry name" value="Terminase_6C"/>
</dbReference>